<evidence type="ECO:0000313" key="1">
    <source>
        <dbReference type="EMBL" id="KOG29433.1"/>
    </source>
</evidence>
<organism evidence="1 2">
    <name type="scientific">Streptomyces viridochromogenes</name>
    <dbReference type="NCBI Taxonomy" id="1938"/>
    <lineage>
        <taxon>Bacteria</taxon>
        <taxon>Bacillati</taxon>
        <taxon>Actinomycetota</taxon>
        <taxon>Actinomycetes</taxon>
        <taxon>Kitasatosporales</taxon>
        <taxon>Streptomycetaceae</taxon>
        <taxon>Streptomyces</taxon>
    </lineage>
</organism>
<accession>A0A0L8KU01</accession>
<dbReference type="Gene3D" id="3.30.429.10">
    <property type="entry name" value="Macrophage Migration Inhibitory Factor"/>
    <property type="match status" value="1"/>
</dbReference>
<reference evidence="1 2" key="1">
    <citation type="submission" date="2015-06" db="EMBL/GenBank/DDBJ databases">
        <authorList>
            <person name="Hoefler B.C."/>
            <person name="Straight P.D."/>
        </authorList>
    </citation>
    <scope>NUCLEOTIDE SEQUENCE [LARGE SCALE GENOMIC DNA]</scope>
    <source>
        <strain evidence="1 2">NRRL 3427</strain>
    </source>
</reference>
<gene>
    <name evidence="1" type="ORF">ADK34_13055</name>
</gene>
<name>A0A0L8KU01_STRVR</name>
<dbReference type="OrthoDB" id="1438441at2"/>
<evidence type="ECO:0008006" key="3">
    <source>
        <dbReference type="Google" id="ProtNLM"/>
    </source>
</evidence>
<dbReference type="EMBL" id="LGUP01000104">
    <property type="protein sequence ID" value="KOG29433.1"/>
    <property type="molecule type" value="Genomic_DNA"/>
</dbReference>
<sequence>MPMIDLYIPEGALSPEAERDLAERITTLMLKAEGAWPADEDVLAGSWALVHHTQIYAGGAPAAEPRYRVDAFAPQGLITEAVLDAEGPDHPRDPSRVFVFPLEIPERRWGWGGRLIGLEDVLTIVTGDAEQARETARERLAGLGR</sequence>
<dbReference type="AlphaFoldDB" id="A0A0L8KU01"/>
<comment type="caution">
    <text evidence="1">The sequence shown here is derived from an EMBL/GenBank/DDBJ whole genome shotgun (WGS) entry which is preliminary data.</text>
</comment>
<proteinExistence type="predicted"/>
<dbReference type="RefSeq" id="WP_033212547.1">
    <property type="nucleotide sequence ID" value="NZ_LGUP01000104.1"/>
</dbReference>
<dbReference type="Proteomes" id="UP000037023">
    <property type="component" value="Unassembled WGS sequence"/>
</dbReference>
<protein>
    <recommendedName>
        <fullName evidence="3">Tautomerase enzyme</fullName>
    </recommendedName>
</protein>
<dbReference type="InterPro" id="IPR014347">
    <property type="entry name" value="Tautomerase/MIF_sf"/>
</dbReference>
<evidence type="ECO:0000313" key="2">
    <source>
        <dbReference type="Proteomes" id="UP000037023"/>
    </source>
</evidence>
<dbReference type="PATRIC" id="fig|1938.6.peg.2830"/>